<name>A0AA39RX84_ACESA</name>
<dbReference type="Gene3D" id="3.40.50.720">
    <property type="entry name" value="NAD(P)-binding Rossmann-like Domain"/>
    <property type="match status" value="1"/>
</dbReference>
<dbReference type="InterPro" id="IPR036291">
    <property type="entry name" value="NAD(P)-bd_dom_sf"/>
</dbReference>
<dbReference type="InterPro" id="IPR001509">
    <property type="entry name" value="Epimerase_deHydtase"/>
</dbReference>
<dbReference type="InterPro" id="IPR050425">
    <property type="entry name" value="NAD(P)_dehydrat-like"/>
</dbReference>
<dbReference type="CDD" id="cd08958">
    <property type="entry name" value="FR_SDR_e"/>
    <property type="match status" value="1"/>
</dbReference>
<evidence type="ECO:0000313" key="5">
    <source>
        <dbReference type="Proteomes" id="UP001168877"/>
    </source>
</evidence>
<sequence>MEEEKGRVCVTGGTGYIASWLVMRLLQSGYSVHATIRSHPEGKKDVSYITNLPGASNKLRLFNADLDEPDSFNAAIEGCMGVFHVAHPTEHSEEPEEIVTKRTVDGLLGILKACLNSKTVKRIVYTSSLVTIAYNNDKECSELDENMWSDIEMCKSIKNLSTSYLVSKIVTERMAIEFAEKNGLDLVSLVLPLVVGPFICPNIPSSVNICLAMILGKRDDYKCLFSSYNMVHVDDVASAQIFLLEYPNSKGRYICSSADISIDEMFEYFSAKYPEFELPSLERVKEIRAYKRLTTSSKKLLDCGFKFKCGLDEMFDGAIQCCKDKGLL</sequence>
<dbReference type="AlphaFoldDB" id="A0AA39RX84"/>
<accession>A0AA39RX84</accession>
<keyword evidence="5" id="KW-1185">Reference proteome</keyword>
<dbReference type="GO" id="GO:0016616">
    <property type="term" value="F:oxidoreductase activity, acting on the CH-OH group of donors, NAD or NADP as acceptor"/>
    <property type="evidence" value="ECO:0007669"/>
    <property type="project" value="TreeGrafter"/>
</dbReference>
<dbReference type="FunFam" id="3.40.50.720:FF:000984">
    <property type="entry name" value="Dihydroflavonol 4-reductase family"/>
    <property type="match status" value="1"/>
</dbReference>
<evidence type="ECO:0000313" key="4">
    <source>
        <dbReference type="EMBL" id="KAK0581839.1"/>
    </source>
</evidence>
<comment type="caution">
    <text evidence="4">The sequence shown here is derived from an EMBL/GenBank/DDBJ whole genome shotgun (WGS) entry which is preliminary data.</text>
</comment>
<reference evidence="4" key="2">
    <citation type="submission" date="2023-06" db="EMBL/GenBank/DDBJ databases">
        <authorList>
            <person name="Swenson N.G."/>
            <person name="Wegrzyn J.L."/>
            <person name="Mcevoy S.L."/>
        </authorList>
    </citation>
    <scope>NUCLEOTIDE SEQUENCE</scope>
    <source>
        <strain evidence="4">NS2018</strain>
        <tissue evidence="4">Leaf</tissue>
    </source>
</reference>
<evidence type="ECO:0000256" key="2">
    <source>
        <dbReference type="ARBA" id="ARBA00023002"/>
    </source>
</evidence>
<dbReference type="Pfam" id="PF01370">
    <property type="entry name" value="Epimerase"/>
    <property type="match status" value="1"/>
</dbReference>
<dbReference type="SUPFAM" id="SSF51735">
    <property type="entry name" value="NAD(P)-binding Rossmann-fold domains"/>
    <property type="match status" value="1"/>
</dbReference>
<gene>
    <name evidence="4" type="ORF">LWI29_018598</name>
</gene>
<feature type="domain" description="NAD-dependent epimerase/dehydratase" evidence="3">
    <location>
        <begin position="8"/>
        <end position="250"/>
    </location>
</feature>
<dbReference type="EMBL" id="JAUESC010000384">
    <property type="protein sequence ID" value="KAK0581839.1"/>
    <property type="molecule type" value="Genomic_DNA"/>
</dbReference>
<proteinExistence type="predicted"/>
<dbReference type="PANTHER" id="PTHR10366">
    <property type="entry name" value="NAD DEPENDENT EPIMERASE/DEHYDRATASE"/>
    <property type="match status" value="1"/>
</dbReference>
<dbReference type="PANTHER" id="PTHR10366:SF689">
    <property type="entry name" value="PROTEIN BRI1-5 ENHANCED 1"/>
    <property type="match status" value="1"/>
</dbReference>
<evidence type="ECO:0000259" key="3">
    <source>
        <dbReference type="Pfam" id="PF01370"/>
    </source>
</evidence>
<dbReference type="Proteomes" id="UP001168877">
    <property type="component" value="Unassembled WGS sequence"/>
</dbReference>
<keyword evidence="2" id="KW-0560">Oxidoreductase</keyword>
<evidence type="ECO:0000256" key="1">
    <source>
        <dbReference type="ARBA" id="ARBA00022857"/>
    </source>
</evidence>
<protein>
    <recommendedName>
        <fullName evidence="3">NAD-dependent epimerase/dehydratase domain-containing protein</fullName>
    </recommendedName>
</protein>
<keyword evidence="1" id="KW-0521">NADP</keyword>
<reference evidence="4" key="1">
    <citation type="journal article" date="2022" name="Plant J.">
        <title>Strategies of tolerance reflected in two North American maple genomes.</title>
        <authorList>
            <person name="McEvoy S.L."/>
            <person name="Sezen U.U."/>
            <person name="Trouern-Trend A."/>
            <person name="McMahon S.M."/>
            <person name="Schaberg P.G."/>
            <person name="Yang J."/>
            <person name="Wegrzyn J.L."/>
            <person name="Swenson N.G."/>
        </authorList>
    </citation>
    <scope>NUCLEOTIDE SEQUENCE</scope>
    <source>
        <strain evidence="4">NS2018</strain>
    </source>
</reference>
<organism evidence="4 5">
    <name type="scientific">Acer saccharum</name>
    <name type="common">Sugar maple</name>
    <dbReference type="NCBI Taxonomy" id="4024"/>
    <lineage>
        <taxon>Eukaryota</taxon>
        <taxon>Viridiplantae</taxon>
        <taxon>Streptophyta</taxon>
        <taxon>Embryophyta</taxon>
        <taxon>Tracheophyta</taxon>
        <taxon>Spermatophyta</taxon>
        <taxon>Magnoliopsida</taxon>
        <taxon>eudicotyledons</taxon>
        <taxon>Gunneridae</taxon>
        <taxon>Pentapetalae</taxon>
        <taxon>rosids</taxon>
        <taxon>malvids</taxon>
        <taxon>Sapindales</taxon>
        <taxon>Sapindaceae</taxon>
        <taxon>Hippocastanoideae</taxon>
        <taxon>Acereae</taxon>
        <taxon>Acer</taxon>
    </lineage>
</organism>